<evidence type="ECO:0000256" key="1">
    <source>
        <dbReference type="SAM" id="Phobius"/>
    </source>
</evidence>
<evidence type="ECO:0000313" key="2">
    <source>
        <dbReference type="EMBL" id="UBF23378.1"/>
    </source>
</evidence>
<accession>A0AAE9BYP9</accession>
<dbReference type="Proteomes" id="UP000827845">
    <property type="component" value="Segment"/>
</dbReference>
<feature type="transmembrane region" description="Helical" evidence="1">
    <location>
        <begin position="12"/>
        <end position="36"/>
    </location>
</feature>
<organism evidence="2 3">
    <name type="scientific">Haloarcula tailed virus 3</name>
    <dbReference type="NCBI Taxonomy" id="2877990"/>
    <lineage>
        <taxon>Viruses</taxon>
        <taxon>Duplodnaviria</taxon>
        <taxon>Heunggongvirae</taxon>
        <taxon>Uroviricota</taxon>
        <taxon>Caudoviricetes</taxon>
        <taxon>Kirjokansivirales</taxon>
        <taxon>Pyrstoviridae</taxon>
        <taxon>Hatrivirus</taxon>
        <taxon>Hatrivirus caudatum</taxon>
        <taxon>Hatrivirus HATV3</taxon>
    </lineage>
</organism>
<name>A0AAE9BYP9_9CAUD</name>
<reference evidence="2" key="1">
    <citation type="submission" date="2021-05" db="EMBL/GenBank/DDBJ databases">
        <title>Diversity, taxonomy and evolution of archaeal viruses of the class Caudoviricetes.</title>
        <authorList>
            <person name="Liu Y."/>
            <person name="Demina T.A."/>
            <person name="Roux S."/>
            <person name="Aiewsakun P."/>
            <person name="Kazlauskas D."/>
            <person name="Simmonds P."/>
            <person name="Prangishvili D."/>
            <person name="Oksanen H.M."/>
            <person name="Krupovic M."/>
        </authorList>
    </citation>
    <scope>NUCLEOTIDE SEQUENCE</scope>
    <source>
        <strain evidence="2">HATV-3/30</strain>
    </source>
</reference>
<proteinExistence type="predicted"/>
<protein>
    <submittedName>
        <fullName evidence="2">Uncharacterized protein</fullName>
    </submittedName>
</protein>
<keyword evidence="1" id="KW-0472">Membrane</keyword>
<keyword evidence="3" id="KW-1185">Reference proteome</keyword>
<evidence type="ECO:0000313" key="3">
    <source>
        <dbReference type="Proteomes" id="UP000827845"/>
    </source>
</evidence>
<keyword evidence="1" id="KW-0812">Transmembrane</keyword>
<sequence>MAYATGLRLLAAINFFLCLTLILAPVCGPLGLFFYVQAKKKEKEKQRLLNAQTN</sequence>
<gene>
    <name evidence="2" type="ORF">HATV-3_gp28</name>
</gene>
<keyword evidence="1" id="KW-1133">Transmembrane helix</keyword>
<dbReference type="EMBL" id="MZ334527">
    <property type="protein sequence ID" value="UBF23378.1"/>
    <property type="molecule type" value="Genomic_DNA"/>
</dbReference>